<comment type="similarity">
    <text evidence="8">Belongs to the RING-type zinc finger family. ATL subfamily.</text>
</comment>
<name>A0AAN9J5B7_CROPI</name>
<organism evidence="12 13">
    <name type="scientific">Crotalaria pallida</name>
    <name type="common">Smooth rattlebox</name>
    <name type="synonym">Crotalaria striata</name>
    <dbReference type="NCBI Taxonomy" id="3830"/>
    <lineage>
        <taxon>Eukaryota</taxon>
        <taxon>Viridiplantae</taxon>
        <taxon>Streptophyta</taxon>
        <taxon>Embryophyta</taxon>
        <taxon>Tracheophyta</taxon>
        <taxon>Spermatophyta</taxon>
        <taxon>Magnoliopsida</taxon>
        <taxon>eudicotyledons</taxon>
        <taxon>Gunneridae</taxon>
        <taxon>Pentapetalae</taxon>
        <taxon>rosids</taxon>
        <taxon>fabids</taxon>
        <taxon>Fabales</taxon>
        <taxon>Fabaceae</taxon>
        <taxon>Papilionoideae</taxon>
        <taxon>50 kb inversion clade</taxon>
        <taxon>genistoids sensu lato</taxon>
        <taxon>core genistoids</taxon>
        <taxon>Crotalarieae</taxon>
        <taxon>Crotalaria</taxon>
    </lineage>
</organism>
<evidence type="ECO:0000256" key="2">
    <source>
        <dbReference type="ARBA" id="ARBA00022692"/>
    </source>
</evidence>
<dbReference type="Gene3D" id="3.30.40.10">
    <property type="entry name" value="Zinc/RING finger domain, C3HC4 (zinc finger)"/>
    <property type="match status" value="1"/>
</dbReference>
<gene>
    <name evidence="12" type="ORF">RIF29_07457</name>
</gene>
<keyword evidence="3" id="KW-0479">Metal-binding</keyword>
<feature type="transmembrane region" description="Helical" evidence="10">
    <location>
        <begin position="109"/>
        <end position="135"/>
    </location>
</feature>
<sequence length="250" mass="28700">MQEIYYLDVYAFVFIMNTYHFSRPGFIISPSLFSFSSKSNFTFLNYQTLIQPLFPIPNSQISISILTMPPPPSPPPPIIIHNHHHHHHHHADPHSKPTSNLISFFLKPIIMLLLTSLFFLFLGFAAFLLLHLFLLGSALHRLRFRPNHPSHPSPNLNALPRFRVSRGSEPAPESRCVVCLDGFRNGQWCRKLSGCGHLFHRRCVDTWLVKVAACPTCRTPVRFDSDVPTTQDDRQFWNYATNTNALTMLL</sequence>
<dbReference type="PANTHER" id="PTHR46539:SF9">
    <property type="entry name" value="RING-H2 FINGER PROTEIN ATL56"/>
    <property type="match status" value="1"/>
</dbReference>
<accession>A0AAN9J5B7</accession>
<evidence type="ECO:0000256" key="7">
    <source>
        <dbReference type="ARBA" id="ARBA00023136"/>
    </source>
</evidence>
<dbReference type="InterPro" id="IPR013083">
    <property type="entry name" value="Znf_RING/FYVE/PHD"/>
</dbReference>
<keyword evidence="6 10" id="KW-1133">Transmembrane helix</keyword>
<dbReference type="GO" id="GO:0008270">
    <property type="term" value="F:zinc ion binding"/>
    <property type="evidence" value="ECO:0007669"/>
    <property type="project" value="UniProtKB-KW"/>
</dbReference>
<dbReference type="InterPro" id="IPR001841">
    <property type="entry name" value="Znf_RING"/>
</dbReference>
<dbReference type="CDD" id="cd16454">
    <property type="entry name" value="RING-H2_PA-TM-RING"/>
    <property type="match status" value="1"/>
</dbReference>
<keyword evidence="13" id="KW-1185">Reference proteome</keyword>
<keyword evidence="2 10" id="KW-0812">Transmembrane</keyword>
<evidence type="ECO:0000256" key="10">
    <source>
        <dbReference type="SAM" id="Phobius"/>
    </source>
</evidence>
<keyword evidence="4 9" id="KW-0863">Zinc-finger</keyword>
<dbReference type="SUPFAM" id="SSF57850">
    <property type="entry name" value="RING/U-box"/>
    <property type="match status" value="1"/>
</dbReference>
<comment type="subcellular location">
    <subcellularLocation>
        <location evidence="1">Membrane</location>
    </subcellularLocation>
</comment>
<dbReference type="PROSITE" id="PS50089">
    <property type="entry name" value="ZF_RING_2"/>
    <property type="match status" value="1"/>
</dbReference>
<comment type="caution">
    <text evidence="12">The sequence shown here is derived from an EMBL/GenBank/DDBJ whole genome shotgun (WGS) entry which is preliminary data.</text>
</comment>
<dbReference type="GO" id="GO:0016020">
    <property type="term" value="C:membrane"/>
    <property type="evidence" value="ECO:0007669"/>
    <property type="project" value="UniProtKB-SubCell"/>
</dbReference>
<evidence type="ECO:0000256" key="8">
    <source>
        <dbReference type="ARBA" id="ARBA00024209"/>
    </source>
</evidence>
<protein>
    <recommendedName>
        <fullName evidence="11">RING-type domain-containing protein</fullName>
    </recommendedName>
</protein>
<keyword evidence="5" id="KW-0862">Zinc</keyword>
<dbReference type="Pfam" id="PF13639">
    <property type="entry name" value="zf-RING_2"/>
    <property type="match status" value="1"/>
</dbReference>
<dbReference type="Proteomes" id="UP001372338">
    <property type="component" value="Unassembled WGS sequence"/>
</dbReference>
<dbReference type="SMART" id="SM00184">
    <property type="entry name" value="RING"/>
    <property type="match status" value="1"/>
</dbReference>
<evidence type="ECO:0000256" key="1">
    <source>
        <dbReference type="ARBA" id="ARBA00004370"/>
    </source>
</evidence>
<evidence type="ECO:0000259" key="11">
    <source>
        <dbReference type="PROSITE" id="PS50089"/>
    </source>
</evidence>
<feature type="domain" description="RING-type" evidence="11">
    <location>
        <begin position="176"/>
        <end position="218"/>
    </location>
</feature>
<keyword evidence="7 10" id="KW-0472">Membrane</keyword>
<proteinExistence type="inferred from homology"/>
<dbReference type="PANTHER" id="PTHR46539">
    <property type="entry name" value="E3 UBIQUITIN-PROTEIN LIGASE ATL42"/>
    <property type="match status" value="1"/>
</dbReference>
<evidence type="ECO:0000256" key="5">
    <source>
        <dbReference type="ARBA" id="ARBA00022833"/>
    </source>
</evidence>
<evidence type="ECO:0000256" key="4">
    <source>
        <dbReference type="ARBA" id="ARBA00022771"/>
    </source>
</evidence>
<evidence type="ECO:0000256" key="3">
    <source>
        <dbReference type="ARBA" id="ARBA00022723"/>
    </source>
</evidence>
<evidence type="ECO:0000313" key="13">
    <source>
        <dbReference type="Proteomes" id="UP001372338"/>
    </source>
</evidence>
<dbReference type="AlphaFoldDB" id="A0AAN9J5B7"/>
<evidence type="ECO:0000256" key="9">
    <source>
        <dbReference type="PROSITE-ProRule" id="PRU00175"/>
    </source>
</evidence>
<dbReference type="EMBL" id="JAYWIO010000001">
    <property type="protein sequence ID" value="KAK7291911.1"/>
    <property type="molecule type" value="Genomic_DNA"/>
</dbReference>
<reference evidence="12 13" key="1">
    <citation type="submission" date="2024-01" db="EMBL/GenBank/DDBJ databases">
        <title>The genomes of 5 underutilized Papilionoideae crops provide insights into root nodulation and disease resistanc.</title>
        <authorList>
            <person name="Yuan L."/>
        </authorList>
    </citation>
    <scope>NUCLEOTIDE SEQUENCE [LARGE SCALE GENOMIC DNA]</scope>
    <source>
        <strain evidence="12">ZHUSHIDOU_FW_LH</strain>
        <tissue evidence="12">Leaf</tissue>
    </source>
</reference>
<evidence type="ECO:0000256" key="6">
    <source>
        <dbReference type="ARBA" id="ARBA00022989"/>
    </source>
</evidence>
<evidence type="ECO:0000313" key="12">
    <source>
        <dbReference type="EMBL" id="KAK7291911.1"/>
    </source>
</evidence>